<keyword evidence="2" id="KW-1185">Reference proteome</keyword>
<gene>
    <name evidence="1" type="ORF">G127AT_05555</name>
</gene>
<dbReference type="KEGG" id="aarc:G127AT_05555"/>
<organism evidence="1 2">
    <name type="scientific">Agromyces archimandritae</name>
    <dbReference type="NCBI Taxonomy" id="2781962"/>
    <lineage>
        <taxon>Bacteria</taxon>
        <taxon>Bacillati</taxon>
        <taxon>Actinomycetota</taxon>
        <taxon>Actinomycetes</taxon>
        <taxon>Micrococcales</taxon>
        <taxon>Microbacteriaceae</taxon>
        <taxon>Agromyces</taxon>
    </lineage>
</organism>
<evidence type="ECO:0000313" key="1">
    <source>
        <dbReference type="EMBL" id="QTX05671.1"/>
    </source>
</evidence>
<sequence>MSPEIKLAEALLSRTEALRSHSLRMACWIARNALEKVVDELLEMKDAAAPGANMRTRLVALEVLYRVDDAAIALRAEYAWSRLSNACHFHAFELTPSLAEVRSLVELVADLEATAEKGRTGAAPAA</sequence>
<reference evidence="1" key="1">
    <citation type="submission" date="2021-03" db="EMBL/GenBank/DDBJ databases">
        <title>Agromyces archimandritus sp. nov., isolated from the cockroach Archimandrita tessellata.</title>
        <authorList>
            <person name="Guzman J."/>
            <person name="Ortuzar M."/>
            <person name="Poehlein A."/>
            <person name="Daniel R."/>
            <person name="Trujillo M."/>
            <person name="Vilcinskas A."/>
        </authorList>
    </citation>
    <scope>NUCLEOTIDE SEQUENCE</scope>
    <source>
        <strain evidence="1">G127AT</strain>
    </source>
</reference>
<dbReference type="RefSeq" id="WP_210900876.1">
    <property type="nucleotide sequence ID" value="NZ_CP071696.1"/>
</dbReference>
<accession>A0A975FR28</accession>
<dbReference type="AlphaFoldDB" id="A0A975FR28"/>
<evidence type="ECO:0000313" key="2">
    <source>
        <dbReference type="Proteomes" id="UP000671914"/>
    </source>
</evidence>
<proteinExistence type="predicted"/>
<protein>
    <submittedName>
        <fullName evidence="1">Uncharacterized protein</fullName>
    </submittedName>
</protein>
<dbReference type="Proteomes" id="UP000671914">
    <property type="component" value="Chromosome"/>
</dbReference>
<name>A0A975FR28_9MICO</name>
<dbReference type="EMBL" id="CP071696">
    <property type="protein sequence ID" value="QTX05671.1"/>
    <property type="molecule type" value="Genomic_DNA"/>
</dbReference>